<dbReference type="Proteomes" id="UP000632766">
    <property type="component" value="Unassembled WGS sequence"/>
</dbReference>
<proteinExistence type="predicted"/>
<organism evidence="1 2">
    <name type="scientific">Amazonocrinis nigriterrae CENA67</name>
    <dbReference type="NCBI Taxonomy" id="2794033"/>
    <lineage>
        <taxon>Bacteria</taxon>
        <taxon>Bacillati</taxon>
        <taxon>Cyanobacteriota</taxon>
        <taxon>Cyanophyceae</taxon>
        <taxon>Nostocales</taxon>
        <taxon>Nostocaceae</taxon>
        <taxon>Amazonocrinis</taxon>
        <taxon>Amazonocrinis nigriterrae</taxon>
    </lineage>
</organism>
<name>A0A8J7HV50_9NOST</name>
<dbReference type="Pfam" id="PF17265">
    <property type="entry name" value="DUF5331"/>
    <property type="match status" value="1"/>
</dbReference>
<dbReference type="EMBL" id="JAECZC010000032">
    <property type="protein sequence ID" value="MBH8563990.1"/>
    <property type="molecule type" value="Genomic_DNA"/>
</dbReference>
<evidence type="ECO:0000313" key="1">
    <source>
        <dbReference type="EMBL" id="MBH8563990.1"/>
    </source>
</evidence>
<evidence type="ECO:0008006" key="3">
    <source>
        <dbReference type="Google" id="ProtNLM"/>
    </source>
</evidence>
<comment type="caution">
    <text evidence="1">The sequence shown here is derived from an EMBL/GenBank/DDBJ whole genome shotgun (WGS) entry which is preliminary data.</text>
</comment>
<gene>
    <name evidence="1" type="ORF">I8748_17670</name>
</gene>
<dbReference type="RefSeq" id="WP_198125848.1">
    <property type="nucleotide sequence ID" value="NZ_JAECZC010000032.1"/>
</dbReference>
<evidence type="ECO:0000313" key="2">
    <source>
        <dbReference type="Proteomes" id="UP000632766"/>
    </source>
</evidence>
<protein>
    <recommendedName>
        <fullName evidence="3">DUF5331 domain-containing protein</fullName>
    </recommendedName>
</protein>
<reference evidence="1 2" key="1">
    <citation type="journal article" date="2021" name="Int. J. Syst. Evol. Microbiol.">
        <title>Amazonocrinis nigriterrae gen. nov., sp. nov., Atlanticothrix silvestris gen. nov., sp. nov. and Dendronalium phyllosphericum gen. nov., sp. nov., nostocacean cyanobacteria from Brazilian environments.</title>
        <authorList>
            <person name="Alvarenga D.O."/>
            <person name="Andreote A.P.D."/>
            <person name="Branco L.H.Z."/>
            <person name="Delbaje E."/>
            <person name="Cruz R.B."/>
            <person name="Varani A.M."/>
            <person name="Fiore M.F."/>
        </authorList>
    </citation>
    <scope>NUCLEOTIDE SEQUENCE [LARGE SCALE GENOMIC DNA]</scope>
    <source>
        <strain evidence="1 2">CENA67</strain>
    </source>
</reference>
<sequence length="300" mass="33240">MNIQQLRQSLKLKWLSYYEQNRSWLVKMRVWGTYDGLRRPSSGFILATMSVLEAQFDEILAFIMELNNNPDEIVAALGLNFNPDEELDLINLKHSLAANQVESESLQEKPCEDKHVASVAVTQITHQSPTSALHTQKQPLELARAYKPVVSFTTNAGVTRTQKPVPAMAIVTKIAPQSLGRTPHSNKQASSLVDQNQLMRSTAALLEVTNDITINRKSVRSLEITTEVPVIAKTLPTSALATEFTVVKDVHTNGNVKAQPPDIPKKVNLSASTNARSLASWVDEFCQGVTWDRVDAISIK</sequence>
<dbReference type="AlphaFoldDB" id="A0A8J7HV50"/>
<accession>A0A8J7HV50</accession>
<keyword evidence="2" id="KW-1185">Reference proteome</keyword>
<dbReference type="InterPro" id="IPR020346">
    <property type="entry name" value="Uncharacterised_15.3kDa"/>
</dbReference>